<dbReference type="GO" id="GO:0046872">
    <property type="term" value="F:metal ion binding"/>
    <property type="evidence" value="ECO:0007669"/>
    <property type="project" value="UniProtKB-KW"/>
</dbReference>
<comment type="similarity">
    <text evidence="1 5">Belongs to the 5-formyltetrahydrofolate cyclo-ligase family.</text>
</comment>
<dbReference type="GO" id="GO:0009396">
    <property type="term" value="P:folic acid-containing compound biosynthetic process"/>
    <property type="evidence" value="ECO:0007669"/>
    <property type="project" value="TreeGrafter"/>
</dbReference>
<dbReference type="Gene3D" id="3.40.50.10420">
    <property type="entry name" value="NagB/RpiA/CoA transferase-like"/>
    <property type="match status" value="1"/>
</dbReference>
<accession>A0AAE9XHB3</accession>
<keyword evidence="5" id="KW-0460">Magnesium</keyword>
<comment type="cofactor">
    <cofactor evidence="5">
        <name>Mg(2+)</name>
        <dbReference type="ChEBI" id="CHEBI:18420"/>
    </cofactor>
</comment>
<dbReference type="InterPro" id="IPR002698">
    <property type="entry name" value="FTHF_cligase"/>
</dbReference>
<organism evidence="6 7">
    <name type="scientific">Vagococcus lutrae</name>
    <dbReference type="NCBI Taxonomy" id="81947"/>
    <lineage>
        <taxon>Bacteria</taxon>
        <taxon>Bacillati</taxon>
        <taxon>Bacillota</taxon>
        <taxon>Bacilli</taxon>
        <taxon>Lactobacillales</taxon>
        <taxon>Enterococcaceae</taxon>
        <taxon>Vagococcus</taxon>
    </lineage>
</organism>
<name>A0AAE9XHB3_9ENTE</name>
<dbReference type="PANTHER" id="PTHR23407:SF1">
    <property type="entry name" value="5-FORMYLTETRAHYDROFOLATE CYCLO-LIGASE"/>
    <property type="match status" value="1"/>
</dbReference>
<feature type="binding site" evidence="4">
    <location>
        <begin position="134"/>
        <end position="142"/>
    </location>
    <ligand>
        <name>ATP</name>
        <dbReference type="ChEBI" id="CHEBI:30616"/>
    </ligand>
</feature>
<sequence length="194" mass="22309">MKQAEKSRYREVGLVKMNHLTPSLRQKSDETLLKQVEKLTSFQSASVIFIYVGQNFEINTRIWIDRWLMAGKRIAVPRVVGNGVMDAVEITSLKQLSVKKMGILEPDETHDALPLKEIDLVIVPNVVADRYGYRIGFGGGYYDRFLKKELFKTVMPVRKSLLVEQVPREKHDIIIDTVVTEDEIILCKENGFER</sequence>
<proteinExistence type="inferred from homology"/>
<dbReference type="NCBIfam" id="TIGR02727">
    <property type="entry name" value="MTHFS_bact"/>
    <property type="match status" value="1"/>
</dbReference>
<evidence type="ECO:0000256" key="5">
    <source>
        <dbReference type="RuleBase" id="RU361279"/>
    </source>
</evidence>
<dbReference type="AlphaFoldDB" id="A0AAE9XHB3"/>
<dbReference type="GO" id="GO:0030272">
    <property type="term" value="F:5-formyltetrahydrofolate cyclo-ligase activity"/>
    <property type="evidence" value="ECO:0007669"/>
    <property type="project" value="UniProtKB-EC"/>
</dbReference>
<dbReference type="InterPro" id="IPR037171">
    <property type="entry name" value="NagB/RpiA_transferase-like"/>
</dbReference>
<keyword evidence="2 4" id="KW-0547">Nucleotide-binding</keyword>
<dbReference type="InterPro" id="IPR024185">
    <property type="entry name" value="FTHF_cligase-like_sf"/>
</dbReference>
<dbReference type="SUPFAM" id="SSF100950">
    <property type="entry name" value="NagB/RpiA/CoA transferase-like"/>
    <property type="match status" value="1"/>
</dbReference>
<dbReference type="GO" id="GO:0035999">
    <property type="term" value="P:tetrahydrofolate interconversion"/>
    <property type="evidence" value="ECO:0007669"/>
    <property type="project" value="TreeGrafter"/>
</dbReference>
<dbReference type="RefSeq" id="WP_272163210.1">
    <property type="nucleotide sequence ID" value="NZ_CP116507.1"/>
</dbReference>
<reference evidence="6" key="1">
    <citation type="submission" date="2023-01" db="EMBL/GenBank/DDBJ databases">
        <title>Oxazolidinone resistance genes in florfenicol resistant enterococci from beef cattle and veal calves at slaughter.</title>
        <authorList>
            <person name="Biggel M."/>
        </authorList>
    </citation>
    <scope>NUCLEOTIDE SEQUENCE</scope>
    <source>
        <strain evidence="6">K204-1</strain>
    </source>
</reference>
<feature type="binding site" evidence="4">
    <location>
        <position position="52"/>
    </location>
    <ligand>
        <name>substrate</name>
    </ligand>
</feature>
<gene>
    <name evidence="6" type="ORF">PML95_08065</name>
</gene>
<dbReference type="Pfam" id="PF01812">
    <property type="entry name" value="5-FTHF_cyc-lig"/>
    <property type="match status" value="1"/>
</dbReference>
<feature type="binding site" evidence="4">
    <location>
        <begin position="6"/>
        <end position="10"/>
    </location>
    <ligand>
        <name>ATP</name>
        <dbReference type="ChEBI" id="CHEBI:30616"/>
    </ligand>
</feature>
<dbReference type="EMBL" id="CP116507">
    <property type="protein sequence ID" value="WCG22346.1"/>
    <property type="molecule type" value="Genomic_DNA"/>
</dbReference>
<dbReference type="PIRSF" id="PIRSF006806">
    <property type="entry name" value="FTHF_cligase"/>
    <property type="match status" value="1"/>
</dbReference>
<dbReference type="Proteomes" id="UP001179600">
    <property type="component" value="Chromosome"/>
</dbReference>
<evidence type="ECO:0000313" key="7">
    <source>
        <dbReference type="Proteomes" id="UP001179600"/>
    </source>
</evidence>
<keyword evidence="5" id="KW-0479">Metal-binding</keyword>
<protein>
    <recommendedName>
        <fullName evidence="5">5-formyltetrahydrofolate cyclo-ligase</fullName>
        <ecNumber evidence="5">6.3.3.2</ecNumber>
    </recommendedName>
</protein>
<comment type="catalytic activity">
    <reaction evidence="5">
        <text>(6S)-5-formyl-5,6,7,8-tetrahydrofolate + ATP = (6R)-5,10-methenyltetrahydrofolate + ADP + phosphate</text>
        <dbReference type="Rhea" id="RHEA:10488"/>
        <dbReference type="ChEBI" id="CHEBI:30616"/>
        <dbReference type="ChEBI" id="CHEBI:43474"/>
        <dbReference type="ChEBI" id="CHEBI:57455"/>
        <dbReference type="ChEBI" id="CHEBI:57457"/>
        <dbReference type="ChEBI" id="CHEBI:456216"/>
        <dbReference type="EC" id="6.3.3.2"/>
    </reaction>
</comment>
<evidence type="ECO:0000256" key="3">
    <source>
        <dbReference type="ARBA" id="ARBA00022840"/>
    </source>
</evidence>
<feature type="binding site" evidence="4">
    <location>
        <position position="57"/>
    </location>
    <ligand>
        <name>substrate</name>
    </ligand>
</feature>
<dbReference type="PANTHER" id="PTHR23407">
    <property type="entry name" value="ATPASE INHIBITOR/5-FORMYLTETRAHYDROFOLATE CYCLO-LIGASE"/>
    <property type="match status" value="1"/>
</dbReference>
<dbReference type="GO" id="GO:0005524">
    <property type="term" value="F:ATP binding"/>
    <property type="evidence" value="ECO:0007669"/>
    <property type="project" value="UniProtKB-KW"/>
</dbReference>
<evidence type="ECO:0000256" key="2">
    <source>
        <dbReference type="ARBA" id="ARBA00022741"/>
    </source>
</evidence>
<dbReference type="EC" id="6.3.3.2" evidence="5"/>
<evidence type="ECO:0000256" key="4">
    <source>
        <dbReference type="PIRSR" id="PIRSR006806-1"/>
    </source>
</evidence>
<evidence type="ECO:0000256" key="1">
    <source>
        <dbReference type="ARBA" id="ARBA00010638"/>
    </source>
</evidence>
<keyword evidence="3 4" id="KW-0067">ATP-binding</keyword>
<keyword evidence="6" id="KW-0436">Ligase</keyword>
<evidence type="ECO:0000313" key="6">
    <source>
        <dbReference type="EMBL" id="WCG22346.1"/>
    </source>
</evidence>